<evidence type="ECO:0000313" key="1">
    <source>
        <dbReference type="EMBL" id="AWP16863.1"/>
    </source>
</evidence>
<gene>
    <name evidence="1" type="ORF">SMAX5B_000251</name>
</gene>
<name>A0A2U9CKX5_SCOMX</name>
<evidence type="ECO:0000313" key="2">
    <source>
        <dbReference type="Proteomes" id="UP000246464"/>
    </source>
</evidence>
<reference evidence="1 2" key="1">
    <citation type="submission" date="2017-12" db="EMBL/GenBank/DDBJ databases">
        <title>Integrating genomic resources of turbot (Scophthalmus maximus) in depth evaluation of genetic and physical mapping variation across individuals.</title>
        <authorList>
            <person name="Martinez P."/>
        </authorList>
    </citation>
    <scope>NUCLEOTIDE SEQUENCE [LARGE SCALE GENOMIC DNA]</scope>
</reference>
<dbReference type="EMBL" id="CP026259">
    <property type="protein sequence ID" value="AWP16863.1"/>
    <property type="molecule type" value="Genomic_DNA"/>
</dbReference>
<dbReference type="Proteomes" id="UP000246464">
    <property type="component" value="Chromosome 17"/>
</dbReference>
<keyword evidence="2" id="KW-1185">Reference proteome</keyword>
<sequence length="126" mass="13833">MSSQRNLLTNFTKCTTYIPFSTAVTSTTGVSLQQHPAAPPRTSLLPEPYVILTTSLAEFGFCGVDQDVLRLSSWLRGCGEVEPEVEQLQRQVLANTEDDASLTGRAARSHSQLLENIWALPVDALR</sequence>
<protein>
    <submittedName>
        <fullName evidence="1">Uncharacterized protein</fullName>
    </submittedName>
</protein>
<proteinExistence type="predicted"/>
<accession>A0A2U9CKX5</accession>
<organism evidence="1 2">
    <name type="scientific">Scophthalmus maximus</name>
    <name type="common">Turbot</name>
    <name type="synonym">Psetta maxima</name>
    <dbReference type="NCBI Taxonomy" id="52904"/>
    <lineage>
        <taxon>Eukaryota</taxon>
        <taxon>Metazoa</taxon>
        <taxon>Chordata</taxon>
        <taxon>Craniata</taxon>
        <taxon>Vertebrata</taxon>
        <taxon>Euteleostomi</taxon>
        <taxon>Actinopterygii</taxon>
        <taxon>Neopterygii</taxon>
        <taxon>Teleostei</taxon>
        <taxon>Neoteleostei</taxon>
        <taxon>Acanthomorphata</taxon>
        <taxon>Carangaria</taxon>
        <taxon>Pleuronectiformes</taxon>
        <taxon>Pleuronectoidei</taxon>
        <taxon>Scophthalmidae</taxon>
        <taxon>Scophthalmus</taxon>
    </lineage>
</organism>
<dbReference type="AlphaFoldDB" id="A0A2U9CKX5"/>